<evidence type="ECO:0000256" key="6">
    <source>
        <dbReference type="ARBA" id="ARBA00023125"/>
    </source>
</evidence>
<evidence type="ECO:0000259" key="10">
    <source>
        <dbReference type="PROSITE" id="PS50162"/>
    </source>
</evidence>
<dbReference type="GO" id="GO:0140664">
    <property type="term" value="F:ATP-dependent DNA damage sensor activity"/>
    <property type="evidence" value="ECO:0007669"/>
    <property type="project" value="InterPro"/>
</dbReference>
<dbReference type="InterPro" id="IPR013632">
    <property type="entry name" value="Rad51_C"/>
</dbReference>
<comment type="subcellular location">
    <subcellularLocation>
        <location evidence="1">Nucleus</location>
    </subcellularLocation>
</comment>
<dbReference type="EMBL" id="JALJOU010000007">
    <property type="protein sequence ID" value="KAK9842533.1"/>
    <property type="molecule type" value="Genomic_DNA"/>
</dbReference>
<proteinExistence type="inferred from homology"/>
<evidence type="ECO:0000256" key="5">
    <source>
        <dbReference type="ARBA" id="ARBA00022840"/>
    </source>
</evidence>
<feature type="domain" description="RecA family profile 1" evidence="10">
    <location>
        <begin position="77"/>
        <end position="251"/>
    </location>
</feature>
<dbReference type="GO" id="GO:0005657">
    <property type="term" value="C:replication fork"/>
    <property type="evidence" value="ECO:0007669"/>
    <property type="project" value="TreeGrafter"/>
</dbReference>
<evidence type="ECO:0000313" key="12">
    <source>
        <dbReference type="Proteomes" id="UP001445335"/>
    </source>
</evidence>
<dbReference type="InterPro" id="IPR020588">
    <property type="entry name" value="RecA_ATP-bd"/>
</dbReference>
<dbReference type="GO" id="GO:0005524">
    <property type="term" value="F:ATP binding"/>
    <property type="evidence" value="ECO:0007669"/>
    <property type="project" value="UniProtKB-KW"/>
</dbReference>
<dbReference type="CDD" id="cd19489">
    <property type="entry name" value="Rad51D"/>
    <property type="match status" value="1"/>
</dbReference>
<keyword evidence="3" id="KW-0547">Nucleotide-binding</keyword>
<dbReference type="GO" id="GO:0000723">
    <property type="term" value="P:telomere maintenance"/>
    <property type="evidence" value="ECO:0007669"/>
    <property type="project" value="TreeGrafter"/>
</dbReference>
<dbReference type="GO" id="GO:0000724">
    <property type="term" value="P:double-strand break repair via homologous recombination"/>
    <property type="evidence" value="ECO:0007669"/>
    <property type="project" value="TreeGrafter"/>
</dbReference>
<dbReference type="InterPro" id="IPR051988">
    <property type="entry name" value="HRR_RAD51_Paralog"/>
</dbReference>
<dbReference type="Proteomes" id="UP001445335">
    <property type="component" value="Unassembled WGS sequence"/>
</dbReference>
<dbReference type="InterPro" id="IPR047323">
    <property type="entry name" value="Rad51D_C"/>
</dbReference>
<dbReference type="GO" id="GO:0000400">
    <property type="term" value="F:four-way junction DNA binding"/>
    <property type="evidence" value="ECO:0007669"/>
    <property type="project" value="TreeGrafter"/>
</dbReference>
<dbReference type="PANTHER" id="PTHR46457">
    <property type="entry name" value="DNA REPAIR PROTEIN RAD51 HOMOLOG 4"/>
    <property type="match status" value="1"/>
</dbReference>
<evidence type="ECO:0000256" key="8">
    <source>
        <dbReference type="ARBA" id="ARBA00023204"/>
    </source>
</evidence>
<protein>
    <recommendedName>
        <fullName evidence="10">RecA family profile 1 domain-containing protein</fullName>
    </recommendedName>
</protein>
<evidence type="ECO:0000256" key="1">
    <source>
        <dbReference type="ARBA" id="ARBA00004123"/>
    </source>
</evidence>
<keyword evidence="5" id="KW-0067">ATP-binding</keyword>
<dbReference type="AlphaFoldDB" id="A0AAW1SA46"/>
<keyword evidence="9" id="KW-0539">Nucleus</keyword>
<evidence type="ECO:0000313" key="11">
    <source>
        <dbReference type="EMBL" id="KAK9842533.1"/>
    </source>
</evidence>
<comment type="caution">
    <text evidence="11">The sequence shown here is derived from an EMBL/GenBank/DDBJ whole genome shotgun (WGS) entry which is preliminary data.</text>
</comment>
<gene>
    <name evidence="11" type="ORF">WJX81_004757</name>
</gene>
<dbReference type="InterPro" id="IPR027417">
    <property type="entry name" value="P-loop_NTPase"/>
</dbReference>
<comment type="similarity">
    <text evidence="2">Belongs to the RecA family. RAD51 subfamily.</text>
</comment>
<keyword evidence="7" id="KW-0233">DNA recombination</keyword>
<organism evidence="11 12">
    <name type="scientific">Elliptochloris bilobata</name>
    <dbReference type="NCBI Taxonomy" id="381761"/>
    <lineage>
        <taxon>Eukaryota</taxon>
        <taxon>Viridiplantae</taxon>
        <taxon>Chlorophyta</taxon>
        <taxon>core chlorophytes</taxon>
        <taxon>Trebouxiophyceae</taxon>
        <taxon>Trebouxiophyceae incertae sedis</taxon>
        <taxon>Elliptochloris clade</taxon>
        <taxon>Elliptochloris</taxon>
    </lineage>
</organism>
<dbReference type="GO" id="GO:0033063">
    <property type="term" value="C:Rad51B-Rad51C-Rad51D-XRCC2 complex"/>
    <property type="evidence" value="ECO:0007669"/>
    <property type="project" value="TreeGrafter"/>
</dbReference>
<sequence length="312" mass="32874">MPRIASLPLHLEPATQQALAAELVTVEHFLVRQEECELTTADGQQKEAFRALLLHLQSHMAAPVRNGVQLLRQLEADARILPFLCGSLDELLKGGIREGQHTELVGKSGAGKTQLCMQAAMATAARGERCAIIDTGAAFSPRRAAAMFPRCAAASPAPDGVIHAHDVHALLRHLDALAGQLQAEEAERASGAPARPRLSLLVVDSPAALVAGALGGQRGAGAGHVAMACLGRALRALARRFLLAVLTTNHVVRGLGDQPRPALGDSWANQPHVRVQLGRGEGRARSAALAAFHIGPCYAAPAWFELREDGVG</sequence>
<dbReference type="SUPFAM" id="SSF52540">
    <property type="entry name" value="P-loop containing nucleoside triphosphate hydrolases"/>
    <property type="match status" value="1"/>
</dbReference>
<evidence type="ECO:0000256" key="3">
    <source>
        <dbReference type="ARBA" id="ARBA00022741"/>
    </source>
</evidence>
<evidence type="ECO:0000256" key="7">
    <source>
        <dbReference type="ARBA" id="ARBA00023172"/>
    </source>
</evidence>
<dbReference type="Pfam" id="PF08423">
    <property type="entry name" value="Rad51"/>
    <property type="match status" value="1"/>
</dbReference>
<dbReference type="PANTHER" id="PTHR46457:SF1">
    <property type="entry name" value="DNA REPAIR PROTEIN RAD51 HOMOLOG 4"/>
    <property type="match status" value="1"/>
</dbReference>
<dbReference type="GO" id="GO:0005815">
    <property type="term" value="C:microtubule organizing center"/>
    <property type="evidence" value="ECO:0007669"/>
    <property type="project" value="TreeGrafter"/>
</dbReference>
<name>A0AAW1SA46_9CHLO</name>
<dbReference type="GO" id="GO:0003697">
    <property type="term" value="F:single-stranded DNA binding"/>
    <property type="evidence" value="ECO:0007669"/>
    <property type="project" value="TreeGrafter"/>
</dbReference>
<dbReference type="GO" id="GO:0007131">
    <property type="term" value="P:reciprocal meiotic recombination"/>
    <property type="evidence" value="ECO:0007669"/>
    <property type="project" value="TreeGrafter"/>
</dbReference>
<evidence type="ECO:0000256" key="4">
    <source>
        <dbReference type="ARBA" id="ARBA00022763"/>
    </source>
</evidence>
<accession>A0AAW1SA46</accession>
<dbReference type="PROSITE" id="PS50162">
    <property type="entry name" value="RECA_2"/>
    <property type="match status" value="1"/>
</dbReference>
<evidence type="ECO:0000256" key="2">
    <source>
        <dbReference type="ARBA" id="ARBA00007095"/>
    </source>
</evidence>
<keyword evidence="4" id="KW-0227">DNA damage</keyword>
<evidence type="ECO:0000256" key="9">
    <source>
        <dbReference type="ARBA" id="ARBA00023242"/>
    </source>
</evidence>
<keyword evidence="6" id="KW-0238">DNA-binding</keyword>
<dbReference type="Gene3D" id="3.40.50.300">
    <property type="entry name" value="P-loop containing nucleotide triphosphate hydrolases"/>
    <property type="match status" value="1"/>
</dbReference>
<reference evidence="11 12" key="1">
    <citation type="journal article" date="2024" name="Nat. Commun.">
        <title>Phylogenomics reveals the evolutionary origins of lichenization in chlorophyte algae.</title>
        <authorList>
            <person name="Puginier C."/>
            <person name="Libourel C."/>
            <person name="Otte J."/>
            <person name="Skaloud P."/>
            <person name="Haon M."/>
            <person name="Grisel S."/>
            <person name="Petersen M."/>
            <person name="Berrin J.G."/>
            <person name="Delaux P.M."/>
            <person name="Dal Grande F."/>
            <person name="Keller J."/>
        </authorList>
    </citation>
    <scope>NUCLEOTIDE SEQUENCE [LARGE SCALE GENOMIC DNA]</scope>
    <source>
        <strain evidence="11 12">SAG 245.80</strain>
    </source>
</reference>
<dbReference type="GO" id="GO:0042148">
    <property type="term" value="P:DNA strand invasion"/>
    <property type="evidence" value="ECO:0007669"/>
    <property type="project" value="TreeGrafter"/>
</dbReference>
<keyword evidence="12" id="KW-1185">Reference proteome</keyword>
<keyword evidence="8" id="KW-0234">DNA repair</keyword>